<accession>A0A923IAJ2</accession>
<dbReference type="GO" id="GO:0008887">
    <property type="term" value="F:glycerate kinase activity"/>
    <property type="evidence" value="ECO:0007669"/>
    <property type="project" value="UniProtKB-UniRule"/>
</dbReference>
<dbReference type="Pfam" id="PF02595">
    <property type="entry name" value="Gly_kinase"/>
    <property type="match status" value="1"/>
</dbReference>
<dbReference type="Proteomes" id="UP000659630">
    <property type="component" value="Unassembled WGS sequence"/>
</dbReference>
<proteinExistence type="inferred from homology"/>
<name>A0A923IAJ2_9FIRM</name>
<gene>
    <name evidence="5" type="ORF">H8S23_10180</name>
</gene>
<evidence type="ECO:0000256" key="4">
    <source>
        <dbReference type="PIRNR" id="PIRNR006078"/>
    </source>
</evidence>
<dbReference type="RefSeq" id="WP_186888232.1">
    <property type="nucleotide sequence ID" value="NZ_JACONZ010000003.1"/>
</dbReference>
<keyword evidence="3 4" id="KW-0418">Kinase</keyword>
<evidence type="ECO:0000256" key="2">
    <source>
        <dbReference type="ARBA" id="ARBA00022679"/>
    </source>
</evidence>
<keyword evidence="6" id="KW-1185">Reference proteome</keyword>
<dbReference type="SUPFAM" id="SSF110738">
    <property type="entry name" value="Glycerate kinase I"/>
    <property type="match status" value="1"/>
</dbReference>
<dbReference type="InterPro" id="IPR036129">
    <property type="entry name" value="Glycerate_kinase_sf"/>
</dbReference>
<keyword evidence="2 4" id="KW-0808">Transferase</keyword>
<protein>
    <submittedName>
        <fullName evidence="5">Glycerate kinase</fullName>
    </submittedName>
</protein>
<comment type="similarity">
    <text evidence="1 4">Belongs to the glycerate kinase type-1 family.</text>
</comment>
<dbReference type="NCBIfam" id="TIGR00045">
    <property type="entry name" value="glycerate kinase"/>
    <property type="match status" value="1"/>
</dbReference>
<comment type="caution">
    <text evidence="5">The sequence shown here is derived from an EMBL/GenBank/DDBJ whole genome shotgun (WGS) entry which is preliminary data.</text>
</comment>
<reference evidence="5" key="1">
    <citation type="submission" date="2020-08" db="EMBL/GenBank/DDBJ databases">
        <title>Genome public.</title>
        <authorList>
            <person name="Liu C."/>
            <person name="Sun Q."/>
        </authorList>
    </citation>
    <scope>NUCLEOTIDE SEQUENCE</scope>
    <source>
        <strain evidence="5">BX8</strain>
    </source>
</reference>
<dbReference type="Gene3D" id="3.40.50.10350">
    <property type="entry name" value="Glycerate kinase, domain 1"/>
    <property type="match status" value="1"/>
</dbReference>
<dbReference type="PANTHER" id="PTHR21599">
    <property type="entry name" value="GLYCERATE KINASE"/>
    <property type="match status" value="1"/>
</dbReference>
<dbReference type="AlphaFoldDB" id="A0A923IAJ2"/>
<evidence type="ECO:0000256" key="3">
    <source>
        <dbReference type="ARBA" id="ARBA00022777"/>
    </source>
</evidence>
<organism evidence="5 6">
    <name type="scientific">Anaerofilum hominis</name>
    <dbReference type="NCBI Taxonomy" id="2763016"/>
    <lineage>
        <taxon>Bacteria</taxon>
        <taxon>Bacillati</taxon>
        <taxon>Bacillota</taxon>
        <taxon>Clostridia</taxon>
        <taxon>Eubacteriales</taxon>
        <taxon>Oscillospiraceae</taxon>
        <taxon>Anaerofilum</taxon>
    </lineage>
</organism>
<sequence>MKKVILIPDSFKGTMSSAEICEIMGACIHARWPEALTVKIPVADGGEGSVDAFLGAMGGEKVPCRVTGPRGTLCDAFYGRIGGIAVIEMAAAAGLPMMGEELDAAGATTFGVGELMLAAARAGAKKIIMGLGGSATNDGGCGAAAACGVRFLDEAGTAFVPTGGSLSRIRRIDASGLSPLLGGVEIVTMCDIDNPLCGPQGAAAVFGPQKGADPAQVTLLDRGLAHLAGLVKRDLGADILQLPGAGAAGGMGGGMVAFFGSALQMGIETVLETVGFEAALEGTDAVFTGEGRIDGQSLRGKVVVGVARAARKKGVPVIAVVGDIADGAEAAYAEGVSAIFSINRVAVPYSEAKKRAKSDLRLTMDNLLRFMELWKA</sequence>
<dbReference type="PANTHER" id="PTHR21599:SF0">
    <property type="entry name" value="GLYCERATE KINASE"/>
    <property type="match status" value="1"/>
</dbReference>
<dbReference type="PIRSF" id="PIRSF006078">
    <property type="entry name" value="GlxK"/>
    <property type="match status" value="1"/>
</dbReference>
<dbReference type="InterPro" id="IPR018193">
    <property type="entry name" value="Glyc_kinase_flavodox-like_fold"/>
</dbReference>
<dbReference type="Gene3D" id="3.90.1510.10">
    <property type="entry name" value="Glycerate kinase, domain 2"/>
    <property type="match status" value="1"/>
</dbReference>
<dbReference type="InterPro" id="IPR004381">
    <property type="entry name" value="Glycerate_kinase"/>
</dbReference>
<evidence type="ECO:0000313" key="5">
    <source>
        <dbReference type="EMBL" id="MBC5581876.1"/>
    </source>
</evidence>
<evidence type="ECO:0000256" key="1">
    <source>
        <dbReference type="ARBA" id="ARBA00006284"/>
    </source>
</evidence>
<dbReference type="EMBL" id="JACONZ010000003">
    <property type="protein sequence ID" value="MBC5581876.1"/>
    <property type="molecule type" value="Genomic_DNA"/>
</dbReference>
<dbReference type="InterPro" id="IPR018197">
    <property type="entry name" value="Glycerate_kinase_RE-like"/>
</dbReference>
<dbReference type="GO" id="GO:0031388">
    <property type="term" value="P:organic acid phosphorylation"/>
    <property type="evidence" value="ECO:0007669"/>
    <property type="project" value="UniProtKB-UniRule"/>
</dbReference>
<evidence type="ECO:0000313" key="6">
    <source>
        <dbReference type="Proteomes" id="UP000659630"/>
    </source>
</evidence>